<accession>A0A1X1BVR8</accession>
<protein>
    <submittedName>
        <fullName evidence="2">Uncharacterized protein</fullName>
    </submittedName>
</protein>
<dbReference type="AlphaFoldDB" id="A0A1X1BVR8"/>
<dbReference type="Proteomes" id="UP000193933">
    <property type="component" value="Unassembled WGS sequence"/>
</dbReference>
<gene>
    <name evidence="2" type="ORF">HA41_11140</name>
</gene>
<comment type="caution">
    <text evidence="2">The sequence shown here is derived from an EMBL/GenBank/DDBJ whole genome shotgun (WGS) entry which is preliminary data.</text>
</comment>
<reference evidence="2 3" key="1">
    <citation type="journal article" date="2017" name="Antonie Van Leeuwenhoek">
        <title>Phylogenomic resolution of the bacterial genus Pantoea and its relationship with Erwinia and Tatumella.</title>
        <authorList>
            <person name="Palmer M."/>
            <person name="Steenkamp E.T."/>
            <person name="Coetzee M.P."/>
            <person name="Chan W.Y."/>
            <person name="van Zyl E."/>
            <person name="De Maayer P."/>
            <person name="Coutinho T.A."/>
            <person name="Blom J."/>
            <person name="Smits T.H."/>
            <person name="Duffy B."/>
            <person name="Venter S.N."/>
        </authorList>
    </citation>
    <scope>NUCLEOTIDE SEQUENCE [LARGE SCALE GENOMIC DNA]</scope>
    <source>
        <strain evidence="2 3">LMG 24534</strain>
    </source>
</reference>
<evidence type="ECO:0000313" key="2">
    <source>
        <dbReference type="EMBL" id="ORM52631.1"/>
    </source>
</evidence>
<feature type="transmembrane region" description="Helical" evidence="1">
    <location>
        <begin position="77"/>
        <end position="95"/>
    </location>
</feature>
<keyword evidence="3" id="KW-1185">Reference proteome</keyword>
<sequence length="98" mass="10835">MGLNKPFHYHSVCYMGDNGKMRSGVVQLATRQVSRQVLENVRVTLSFDENAVLVSHSYLGRMTQAEYETGEIKVPSVLLNVLMIVTIAAVVIAALKLL</sequence>
<keyword evidence="1" id="KW-0472">Membrane</keyword>
<proteinExistence type="predicted"/>
<evidence type="ECO:0000256" key="1">
    <source>
        <dbReference type="SAM" id="Phobius"/>
    </source>
</evidence>
<organism evidence="2 3">
    <name type="scientific">Pantoea conspicua</name>
    <dbReference type="NCBI Taxonomy" id="472705"/>
    <lineage>
        <taxon>Bacteria</taxon>
        <taxon>Pseudomonadati</taxon>
        <taxon>Pseudomonadota</taxon>
        <taxon>Gammaproteobacteria</taxon>
        <taxon>Enterobacterales</taxon>
        <taxon>Erwiniaceae</taxon>
        <taxon>Pantoea</taxon>
    </lineage>
</organism>
<keyword evidence="1" id="KW-1133">Transmembrane helix</keyword>
<dbReference type="RefSeq" id="WP_094120895.1">
    <property type="nucleotide sequence ID" value="NZ_MLFN01000028.1"/>
</dbReference>
<evidence type="ECO:0000313" key="3">
    <source>
        <dbReference type="Proteomes" id="UP000193933"/>
    </source>
</evidence>
<name>A0A1X1BVR8_9GAMM</name>
<dbReference type="OrthoDB" id="6548510at2"/>
<keyword evidence="1" id="KW-0812">Transmembrane</keyword>
<dbReference type="EMBL" id="MLFN01000028">
    <property type="protein sequence ID" value="ORM52631.1"/>
    <property type="molecule type" value="Genomic_DNA"/>
</dbReference>